<organism evidence="5 6">
    <name type="scientific">Cyanidioschyzon merolae (strain NIES-3377 / 10D)</name>
    <name type="common">Unicellular red alga</name>
    <dbReference type="NCBI Taxonomy" id="280699"/>
    <lineage>
        <taxon>Eukaryota</taxon>
        <taxon>Rhodophyta</taxon>
        <taxon>Bangiophyceae</taxon>
        <taxon>Cyanidiales</taxon>
        <taxon>Cyanidiaceae</taxon>
        <taxon>Cyanidioschyzon</taxon>
    </lineage>
</organism>
<evidence type="ECO:0000259" key="3">
    <source>
        <dbReference type="Pfam" id="PF01408"/>
    </source>
</evidence>
<keyword evidence="6" id="KW-1185">Reference proteome</keyword>
<dbReference type="InterPro" id="IPR000683">
    <property type="entry name" value="Gfo/Idh/MocA-like_OxRdtase_N"/>
</dbReference>
<evidence type="ECO:0000256" key="1">
    <source>
        <dbReference type="ARBA" id="ARBA00010928"/>
    </source>
</evidence>
<dbReference type="Gramene" id="CMP158CT">
    <property type="protein sequence ID" value="CMP158CT"/>
    <property type="gene ID" value="CMP158C"/>
</dbReference>
<dbReference type="STRING" id="280699.M1V647"/>
<dbReference type="Proteomes" id="UP000007014">
    <property type="component" value="Chromosome 16"/>
</dbReference>
<evidence type="ECO:0000313" key="6">
    <source>
        <dbReference type="Proteomes" id="UP000007014"/>
    </source>
</evidence>
<accession>M1V647</accession>
<evidence type="ECO:0000256" key="2">
    <source>
        <dbReference type="ARBA" id="ARBA00023002"/>
    </source>
</evidence>
<dbReference type="KEGG" id="cme:CYME_CMP158C"/>
<dbReference type="eggNOG" id="KOG2741">
    <property type="taxonomic scope" value="Eukaryota"/>
</dbReference>
<dbReference type="Gene3D" id="3.30.360.10">
    <property type="entry name" value="Dihydrodipicolinate Reductase, domain 2"/>
    <property type="match status" value="1"/>
</dbReference>
<proteinExistence type="inferred from homology"/>
<comment type="similarity">
    <text evidence="1">Belongs to the Gfo/Idh/MocA family.</text>
</comment>
<gene>
    <name evidence="5" type="ORF">CYME_CMP158C</name>
</gene>
<dbReference type="AlphaFoldDB" id="M1V647"/>
<dbReference type="Gene3D" id="3.40.50.720">
    <property type="entry name" value="NAD(P)-binding Rossmann-like Domain"/>
    <property type="match status" value="1"/>
</dbReference>
<dbReference type="GO" id="GO:0000166">
    <property type="term" value="F:nucleotide binding"/>
    <property type="evidence" value="ECO:0007669"/>
    <property type="project" value="InterPro"/>
</dbReference>
<sequence>MDRNICIAVLGLGEMGTIHAESLRRLGGVELALASKRSEVLHELAERLYVPCALRFESYEDALASPRVDAVVVATAPADHTERIVRAAQAGKHIFCEKPLGLSAASVEKALAQVEHARLERGDFGKKVFMVGFMRRFDPAYARGKLLVQSGALGKPTVLKCTSGDAEYPAKYQRDLGYNSMLLDLAVHDIDLARWLLGAEVHRVHVVCRSLVYPQLAGLGDADNALALLEMDSGALVSAHFCRAFNYGYNVTSELVCERGSVYLGELKRPGDAIRVADPAGALSERIAPVFRERFEQAFQREMEVFAEAVRKGTLPAGAPGPLDGLAATRVAEALVRSWQTGSPQVVQH</sequence>
<dbReference type="InterPro" id="IPR036291">
    <property type="entry name" value="NAD(P)-bd_dom_sf"/>
</dbReference>
<dbReference type="PANTHER" id="PTHR42840:SF3">
    <property type="entry name" value="BINDING ROSSMANN FOLD OXIDOREDUCTASE, PUTATIVE (AFU_ORTHOLOGUE AFUA_2G10240)-RELATED"/>
    <property type="match status" value="1"/>
</dbReference>
<keyword evidence="2" id="KW-0560">Oxidoreductase</keyword>
<evidence type="ECO:0000313" key="5">
    <source>
        <dbReference type="EMBL" id="BAM81790.1"/>
    </source>
</evidence>
<dbReference type="InterPro" id="IPR055170">
    <property type="entry name" value="GFO_IDH_MocA-like_dom"/>
</dbReference>
<feature type="domain" description="Gfo/Idh/MocA-like oxidoreductase N-terminal" evidence="3">
    <location>
        <begin position="7"/>
        <end position="115"/>
    </location>
</feature>
<dbReference type="EMBL" id="AP006498">
    <property type="protein sequence ID" value="BAM81790.1"/>
    <property type="molecule type" value="Genomic_DNA"/>
</dbReference>
<dbReference type="RefSeq" id="XP_005537826.1">
    <property type="nucleotide sequence ID" value="XM_005537769.1"/>
</dbReference>
<dbReference type="Pfam" id="PF01408">
    <property type="entry name" value="GFO_IDH_MocA"/>
    <property type="match status" value="1"/>
</dbReference>
<evidence type="ECO:0000259" key="4">
    <source>
        <dbReference type="Pfam" id="PF22725"/>
    </source>
</evidence>
<name>M1V647_CYAM1</name>
<dbReference type="SUPFAM" id="SSF51735">
    <property type="entry name" value="NAD(P)-binding Rossmann-fold domains"/>
    <property type="match status" value="1"/>
</dbReference>
<dbReference type="OMA" id="RKPVMCE"/>
<dbReference type="SUPFAM" id="SSF55347">
    <property type="entry name" value="Glyceraldehyde-3-phosphate dehydrogenase-like, C-terminal domain"/>
    <property type="match status" value="1"/>
</dbReference>
<reference evidence="5 6" key="2">
    <citation type="journal article" date="2007" name="BMC Biol.">
        <title>A 100%-complete sequence reveals unusually simple genomic features in the hot-spring red alga Cyanidioschyzon merolae.</title>
        <authorList>
            <person name="Nozaki H."/>
            <person name="Takano H."/>
            <person name="Misumi O."/>
            <person name="Terasawa K."/>
            <person name="Matsuzaki M."/>
            <person name="Maruyama S."/>
            <person name="Nishida K."/>
            <person name="Yagisawa F."/>
            <person name="Yoshida Y."/>
            <person name="Fujiwara T."/>
            <person name="Takio S."/>
            <person name="Tamura K."/>
            <person name="Chung S.J."/>
            <person name="Nakamura S."/>
            <person name="Kuroiwa H."/>
            <person name="Tanaka K."/>
            <person name="Sato N."/>
            <person name="Kuroiwa T."/>
        </authorList>
    </citation>
    <scope>NUCLEOTIDE SEQUENCE [LARGE SCALE GENOMIC DNA]</scope>
    <source>
        <strain evidence="5 6">10D</strain>
    </source>
</reference>
<dbReference type="HOGENOM" id="CLU_023194_1_2_1"/>
<protein>
    <submittedName>
        <fullName evidence="5">Similar to dehydrogenase</fullName>
    </submittedName>
</protein>
<dbReference type="PANTHER" id="PTHR42840">
    <property type="entry name" value="NAD(P)-BINDING ROSSMANN-FOLD SUPERFAMILY PROTEIN-RELATED"/>
    <property type="match status" value="1"/>
</dbReference>
<dbReference type="OrthoDB" id="446809at2759"/>
<feature type="domain" description="GFO/IDH/MocA-like oxidoreductase" evidence="4">
    <location>
        <begin position="145"/>
        <end position="262"/>
    </location>
</feature>
<dbReference type="GeneID" id="16996090"/>
<reference evidence="5 6" key="1">
    <citation type="journal article" date="2004" name="Nature">
        <title>Genome sequence of the ultrasmall unicellular red alga Cyanidioschyzon merolae 10D.</title>
        <authorList>
            <person name="Matsuzaki M."/>
            <person name="Misumi O."/>
            <person name="Shin-i T."/>
            <person name="Maruyama S."/>
            <person name="Takahara M."/>
            <person name="Miyagishima S."/>
            <person name="Mori T."/>
            <person name="Nishida K."/>
            <person name="Yagisawa F."/>
            <person name="Nishida K."/>
            <person name="Yoshida Y."/>
            <person name="Nishimura Y."/>
            <person name="Nakao S."/>
            <person name="Kobayashi T."/>
            <person name="Momoyama Y."/>
            <person name="Higashiyama T."/>
            <person name="Minoda A."/>
            <person name="Sano M."/>
            <person name="Nomoto H."/>
            <person name="Oishi K."/>
            <person name="Hayashi H."/>
            <person name="Ohta F."/>
            <person name="Nishizaka S."/>
            <person name="Haga S."/>
            <person name="Miura S."/>
            <person name="Morishita T."/>
            <person name="Kabeya Y."/>
            <person name="Terasawa K."/>
            <person name="Suzuki Y."/>
            <person name="Ishii Y."/>
            <person name="Asakawa S."/>
            <person name="Takano H."/>
            <person name="Ohta N."/>
            <person name="Kuroiwa H."/>
            <person name="Tanaka K."/>
            <person name="Shimizu N."/>
            <person name="Sugano S."/>
            <person name="Sato N."/>
            <person name="Nozaki H."/>
            <person name="Ogasawara N."/>
            <person name="Kohara Y."/>
            <person name="Kuroiwa T."/>
        </authorList>
    </citation>
    <scope>NUCLEOTIDE SEQUENCE [LARGE SCALE GENOMIC DNA]</scope>
    <source>
        <strain evidence="5 6">10D</strain>
    </source>
</reference>
<dbReference type="GO" id="GO:0016491">
    <property type="term" value="F:oxidoreductase activity"/>
    <property type="evidence" value="ECO:0007669"/>
    <property type="project" value="UniProtKB-KW"/>
</dbReference>
<dbReference type="Pfam" id="PF22725">
    <property type="entry name" value="GFO_IDH_MocA_C3"/>
    <property type="match status" value="1"/>
</dbReference>